<dbReference type="CDD" id="cd14014">
    <property type="entry name" value="STKc_PknB_like"/>
    <property type="match status" value="1"/>
</dbReference>
<dbReference type="SUPFAM" id="SSF56112">
    <property type="entry name" value="Protein kinase-like (PK-like)"/>
    <property type="match status" value="1"/>
</dbReference>
<dbReference type="RefSeq" id="WP_106891809.1">
    <property type="nucleotide sequence ID" value="NZ_CP027860.1"/>
</dbReference>
<dbReference type="Pfam" id="PF00069">
    <property type="entry name" value="Pkinase"/>
    <property type="match status" value="1"/>
</dbReference>
<dbReference type="AlphaFoldDB" id="A0A2P1PSQ9"/>
<dbReference type="InterPro" id="IPR011009">
    <property type="entry name" value="Kinase-like_dom_sf"/>
</dbReference>
<dbReference type="PROSITE" id="PS00108">
    <property type="entry name" value="PROTEIN_KINASE_ST"/>
    <property type="match status" value="1"/>
</dbReference>
<dbReference type="Gene3D" id="3.30.200.20">
    <property type="entry name" value="Phosphorylase Kinase, domain 1"/>
    <property type="match status" value="1"/>
</dbReference>
<dbReference type="OrthoDB" id="9801841at2"/>
<dbReference type="Proteomes" id="UP000241074">
    <property type="component" value="Chromosome"/>
</dbReference>
<dbReference type="PANTHER" id="PTHR43289:SF6">
    <property type="entry name" value="SERINE_THREONINE-PROTEIN KINASE NEKL-3"/>
    <property type="match status" value="1"/>
</dbReference>
<evidence type="ECO:0000313" key="12">
    <source>
        <dbReference type="Proteomes" id="UP000241074"/>
    </source>
</evidence>
<accession>A0A2P1PSQ9</accession>
<feature type="compositionally biased region" description="Polar residues" evidence="9">
    <location>
        <begin position="320"/>
        <end position="335"/>
    </location>
</feature>
<evidence type="ECO:0000256" key="8">
    <source>
        <dbReference type="SAM" id="Coils"/>
    </source>
</evidence>
<dbReference type="Gene3D" id="1.10.510.10">
    <property type="entry name" value="Transferase(Phosphotransferase) domain 1"/>
    <property type="match status" value="1"/>
</dbReference>
<dbReference type="EMBL" id="CP027860">
    <property type="protein sequence ID" value="AVP97889.1"/>
    <property type="molecule type" value="Genomic_DNA"/>
</dbReference>
<keyword evidence="2" id="KW-0723">Serine/threonine-protein kinase</keyword>
<gene>
    <name evidence="11" type="ORF">C7S18_12075</name>
</gene>
<reference evidence="11 12" key="1">
    <citation type="submission" date="2018-03" db="EMBL/GenBank/DDBJ databases">
        <title>Ahniella affigens gen. nov., sp. nov., a gammaproteobacterium isolated from sandy soil near a stream.</title>
        <authorList>
            <person name="Ko Y."/>
            <person name="Kim J.-H."/>
        </authorList>
    </citation>
    <scope>NUCLEOTIDE SEQUENCE [LARGE SCALE GENOMIC DNA]</scope>
    <source>
        <strain evidence="11 12">D13</strain>
    </source>
</reference>
<protein>
    <recommendedName>
        <fullName evidence="1">non-specific serine/threonine protein kinase</fullName>
        <ecNumber evidence="1">2.7.11.1</ecNumber>
    </recommendedName>
</protein>
<dbReference type="KEGG" id="xba:C7S18_12075"/>
<evidence type="ECO:0000313" key="11">
    <source>
        <dbReference type="EMBL" id="AVP97889.1"/>
    </source>
</evidence>
<organism evidence="11 12">
    <name type="scientific">Ahniella affigens</name>
    <dbReference type="NCBI Taxonomy" id="2021234"/>
    <lineage>
        <taxon>Bacteria</taxon>
        <taxon>Pseudomonadati</taxon>
        <taxon>Pseudomonadota</taxon>
        <taxon>Gammaproteobacteria</taxon>
        <taxon>Lysobacterales</taxon>
        <taxon>Rhodanobacteraceae</taxon>
        <taxon>Ahniella</taxon>
    </lineage>
</organism>
<feature type="domain" description="Protein kinase" evidence="10">
    <location>
        <begin position="12"/>
        <end position="274"/>
    </location>
</feature>
<keyword evidence="5" id="KW-0418">Kinase</keyword>
<proteinExistence type="predicted"/>
<dbReference type="InterPro" id="IPR000719">
    <property type="entry name" value="Prot_kinase_dom"/>
</dbReference>
<evidence type="ECO:0000256" key="2">
    <source>
        <dbReference type="ARBA" id="ARBA00022527"/>
    </source>
</evidence>
<dbReference type="PANTHER" id="PTHR43289">
    <property type="entry name" value="MITOGEN-ACTIVATED PROTEIN KINASE KINASE KINASE 20-RELATED"/>
    <property type="match status" value="1"/>
</dbReference>
<dbReference type="InterPro" id="IPR008271">
    <property type="entry name" value="Ser/Thr_kinase_AS"/>
</dbReference>
<dbReference type="PROSITE" id="PS00107">
    <property type="entry name" value="PROTEIN_KINASE_ATP"/>
    <property type="match status" value="1"/>
</dbReference>
<keyword evidence="12" id="KW-1185">Reference proteome</keyword>
<feature type="binding site" evidence="7">
    <location>
        <position position="41"/>
    </location>
    <ligand>
        <name>ATP</name>
        <dbReference type="ChEBI" id="CHEBI:30616"/>
    </ligand>
</feature>
<dbReference type="FunFam" id="1.10.510.10:FF:000021">
    <property type="entry name" value="Serine/threonine protein kinase"/>
    <property type="match status" value="1"/>
</dbReference>
<feature type="region of interest" description="Disordered" evidence="9">
    <location>
        <begin position="320"/>
        <end position="346"/>
    </location>
</feature>
<evidence type="ECO:0000256" key="3">
    <source>
        <dbReference type="ARBA" id="ARBA00022679"/>
    </source>
</evidence>
<reference evidence="11 12" key="2">
    <citation type="submission" date="2018-03" db="EMBL/GenBank/DDBJ databases">
        <authorList>
            <person name="Keele B.F."/>
        </authorList>
    </citation>
    <scope>NUCLEOTIDE SEQUENCE [LARGE SCALE GENOMIC DNA]</scope>
    <source>
        <strain evidence="11 12">D13</strain>
    </source>
</reference>
<sequence length="1022" mass="110105">MSPSPHVNIPGYELVRELGVGGMAVVYLAIQTSLDRKVALKVMRRNIEDVDKFERRFLMEGRTLAKLPHRNIVAVYDIVKGDASTYIAMEYLDGGTLHDRMRDGLSLAEAVAIVVQIAGALQFAHDHGVIHRDLKPSNIMFRDESTPVLTDFGIAKQQDAQQTRLTQTGMLVGTPTYMSPEQINALEVDGRSDLYSLGVMFYELLTGNAPFAGDTPIAVLMAHLTTPAPMLPPAFGEFQPVLDRMLAKNRDDRFLNLKEFTKALKAVVIANETLWARLQADPNQSSSEQLRALGFSISSQTAGDLQQPIGVRRTGQVNPQSARLATPTAPTQIPQSGAARTGERSAPRIPAPVIATPEPPPEPVTPRSRAPLWAGLGVLAAIIIGVGLWFGLRDKEDIDPRDKSRVDAILQVLDSQIKEGRLTPPPFDDNAWDTYRAALELAPRYAETEKRKQVLLSALVQASRAALKREDFSSASILQNAAKDVAPDDAEVSALQQAIADAQAARDNAAEIQRLLAEAERALGSGQAFGANGAYALLTSAERLAPKQAEVVTFRRKLLDSVLNPIRQSLLGDDLPAAESGLQALANDLGNDPDWRSLQSEITARKTQRELDGRINQIYTKLEAQIRAGKLLEPAGDSAAESLSAAEALSKTHPGLAQRRNDLITALLLAARKDLSSNHAASALRIAKAVIDLDANNADAKRLMTDAEGQLGETERKIAQALAGAQNAVLRSDLYAPAGQNAKELAEQVLKLDSQNEQARKLLSDLPGTAAAKITEFIDSGELDAAKALADQARQAHPADQGLAKLALDVATEINARSVAEARGKQVESIFAVAAARPLAPQDFSKALDTTATLLRANARDVDALTARKRLLDAVLGAAQSSASLSELAVFEKLLGQYAERFSTDPSLPGVRTQFADVATRLRDDEARRLAESAGRLVLLAAPWGEVDSVTNTTTSQAVTLPADRSTPLVLTVPAGVYRVIFKHPNARAVTQLGELKPKSEVQVVASFPSLSKEEYLRRAGL</sequence>
<evidence type="ECO:0000256" key="4">
    <source>
        <dbReference type="ARBA" id="ARBA00022741"/>
    </source>
</evidence>
<dbReference type="SMART" id="SM00220">
    <property type="entry name" value="S_TKc"/>
    <property type="match status" value="1"/>
</dbReference>
<dbReference type="InterPro" id="IPR017441">
    <property type="entry name" value="Protein_kinase_ATP_BS"/>
</dbReference>
<evidence type="ECO:0000256" key="9">
    <source>
        <dbReference type="SAM" id="MobiDB-lite"/>
    </source>
</evidence>
<keyword evidence="4 7" id="KW-0547">Nucleotide-binding</keyword>
<dbReference type="GO" id="GO:0005524">
    <property type="term" value="F:ATP binding"/>
    <property type="evidence" value="ECO:0007669"/>
    <property type="project" value="UniProtKB-UniRule"/>
</dbReference>
<name>A0A2P1PSQ9_9GAMM</name>
<keyword evidence="6 7" id="KW-0067">ATP-binding</keyword>
<dbReference type="EC" id="2.7.11.1" evidence="1"/>
<keyword evidence="3" id="KW-0808">Transferase</keyword>
<feature type="coiled-coil region" evidence="8">
    <location>
        <begin position="492"/>
        <end position="522"/>
    </location>
</feature>
<evidence type="ECO:0000256" key="6">
    <source>
        <dbReference type="ARBA" id="ARBA00022840"/>
    </source>
</evidence>
<dbReference type="GO" id="GO:0004674">
    <property type="term" value="F:protein serine/threonine kinase activity"/>
    <property type="evidence" value="ECO:0007669"/>
    <property type="project" value="UniProtKB-KW"/>
</dbReference>
<keyword evidence="8" id="KW-0175">Coiled coil</keyword>
<dbReference type="PROSITE" id="PS50011">
    <property type="entry name" value="PROTEIN_KINASE_DOM"/>
    <property type="match status" value="1"/>
</dbReference>
<evidence type="ECO:0000256" key="7">
    <source>
        <dbReference type="PROSITE-ProRule" id="PRU10141"/>
    </source>
</evidence>
<evidence type="ECO:0000256" key="1">
    <source>
        <dbReference type="ARBA" id="ARBA00012513"/>
    </source>
</evidence>
<evidence type="ECO:0000256" key="5">
    <source>
        <dbReference type="ARBA" id="ARBA00022777"/>
    </source>
</evidence>
<evidence type="ECO:0000259" key="10">
    <source>
        <dbReference type="PROSITE" id="PS50011"/>
    </source>
</evidence>